<dbReference type="InterPro" id="IPR025488">
    <property type="entry name" value="DUF4380"/>
</dbReference>
<dbReference type="AlphaFoldDB" id="A0A369BG12"/>
<evidence type="ECO:0000313" key="1">
    <source>
        <dbReference type="EMBL" id="RCX20195.1"/>
    </source>
</evidence>
<reference evidence="1 2" key="1">
    <citation type="submission" date="2018-07" db="EMBL/GenBank/DDBJ databases">
        <title>Genomic Encyclopedia of Type Strains, Phase IV (KMG-IV): sequencing the most valuable type-strain genomes for metagenomic binning, comparative biology and taxonomic classification.</title>
        <authorList>
            <person name="Goeker M."/>
        </authorList>
    </citation>
    <scope>NUCLEOTIDE SEQUENCE [LARGE SCALE GENOMIC DNA]</scope>
    <source>
        <strain evidence="1 2">DSM 27016</strain>
    </source>
</reference>
<name>A0A369BG12_9FIRM</name>
<comment type="caution">
    <text evidence="1">The sequence shown here is derived from an EMBL/GenBank/DDBJ whole genome shotgun (WGS) entry which is preliminary data.</text>
</comment>
<dbReference type="RefSeq" id="WP_114296304.1">
    <property type="nucleotide sequence ID" value="NZ_QPJT01000002.1"/>
</dbReference>
<keyword evidence="2" id="KW-1185">Reference proteome</keyword>
<accession>A0A369BG12</accession>
<sequence>MGKVDILKKEYKGWSNCIEISNGIIDLIATSDVGPRLIRFGFVGRDNEFCEVSEQIGTTGDSKWNIYGGHRLWHSPEEDPRSYQPDNSQVEWSEKENGIVLNQPVEPWTQIKKDIEVTMSPDEAKVTVLHRLTNKGAWPVELSVWALSVMAPGGKQVIPQNTTETGLLPNRMLSLWPYTKLNDHRVFWGEKFITLKQDKDTKEAFKIGLPNENGWAAYANHGHLFVKQYKHIPGVLYPDFSASSYETYTCDYMMEMESLSPLTTLQPGMSVEHTEVWALYDNVDVPSTEKEIEEIIVPLIKK</sequence>
<gene>
    <name evidence="1" type="ORF">DFR58_102272</name>
</gene>
<evidence type="ECO:0000313" key="2">
    <source>
        <dbReference type="Proteomes" id="UP000253034"/>
    </source>
</evidence>
<dbReference type="Proteomes" id="UP000253034">
    <property type="component" value="Unassembled WGS sequence"/>
</dbReference>
<dbReference type="OrthoDB" id="5914937at2"/>
<protein>
    <submittedName>
        <fullName evidence="1">Uncharacterized protein DUF4380</fullName>
    </submittedName>
</protein>
<proteinExistence type="predicted"/>
<organism evidence="1 2">
    <name type="scientific">Anaerobacterium chartisolvens</name>
    <dbReference type="NCBI Taxonomy" id="1297424"/>
    <lineage>
        <taxon>Bacteria</taxon>
        <taxon>Bacillati</taxon>
        <taxon>Bacillota</taxon>
        <taxon>Clostridia</taxon>
        <taxon>Eubacteriales</taxon>
        <taxon>Oscillospiraceae</taxon>
        <taxon>Anaerobacterium</taxon>
    </lineage>
</organism>
<dbReference type="EMBL" id="QPJT01000002">
    <property type="protein sequence ID" value="RCX20195.1"/>
    <property type="molecule type" value="Genomic_DNA"/>
</dbReference>
<dbReference type="Pfam" id="PF14315">
    <property type="entry name" value="DUF4380"/>
    <property type="match status" value="1"/>
</dbReference>